<dbReference type="NCBIfam" id="TIGR01444">
    <property type="entry name" value="fkbM_fam"/>
    <property type="match status" value="1"/>
</dbReference>
<dbReference type="RefSeq" id="WP_170118119.1">
    <property type="nucleotide sequence ID" value="NZ_PZZL01000002.1"/>
</dbReference>
<sequence>MTDMRAGRFFSYAQNLEDYHLALLLADVERGFYIDVGGGHAVADNVSFWFYEKGWRGIVVEPQATIAAAYRIVRPRDVTVEALCGAEAGEAVLFQAERFHGLSTTVKANAEAAGAAGVATVERRLPVTTLKDLAATHAPGAIDFLKIDVEGAEASVLAGNDWTRIRPRVVVVEAVAPWTMADRSADFAPILTANGYHDVWFDGLNRFYLAEEEMHRASRLPSEPTPWDAVLHLGEYGPAHRDTGHPDHALAIRLDPDLLGRLAVMEAAELGPRLPAGLAPGDEATRAALARIATMFDGGYVVEED</sequence>
<evidence type="ECO:0000313" key="3">
    <source>
        <dbReference type="Proteomes" id="UP000241808"/>
    </source>
</evidence>
<dbReference type="AlphaFoldDB" id="A0A2T4ZFU5"/>
<evidence type="ECO:0000313" key="2">
    <source>
        <dbReference type="EMBL" id="PTM60746.1"/>
    </source>
</evidence>
<accession>A0A2T4ZFU5</accession>
<keyword evidence="2" id="KW-0808">Transferase</keyword>
<keyword evidence="3" id="KW-1185">Reference proteome</keyword>
<dbReference type="InterPro" id="IPR029063">
    <property type="entry name" value="SAM-dependent_MTases_sf"/>
</dbReference>
<dbReference type="Gene3D" id="3.40.50.150">
    <property type="entry name" value="Vaccinia Virus protein VP39"/>
    <property type="match status" value="1"/>
</dbReference>
<dbReference type="EMBL" id="PZZL01000002">
    <property type="protein sequence ID" value="PTM60746.1"/>
    <property type="molecule type" value="Genomic_DNA"/>
</dbReference>
<evidence type="ECO:0000259" key="1">
    <source>
        <dbReference type="Pfam" id="PF05050"/>
    </source>
</evidence>
<dbReference type="PANTHER" id="PTHR36973:SF4">
    <property type="entry name" value="NODULATION PROTEIN"/>
    <property type="match status" value="1"/>
</dbReference>
<dbReference type="Pfam" id="PF05050">
    <property type="entry name" value="Methyltransf_21"/>
    <property type="match status" value="1"/>
</dbReference>
<gene>
    <name evidence="2" type="ORF">C8P69_102128</name>
</gene>
<name>A0A2T4ZFU5_9HYPH</name>
<dbReference type="SUPFAM" id="SSF53335">
    <property type="entry name" value="S-adenosyl-L-methionine-dependent methyltransferases"/>
    <property type="match status" value="1"/>
</dbReference>
<reference evidence="2 3" key="1">
    <citation type="submission" date="2018-04" db="EMBL/GenBank/DDBJ databases">
        <title>Genomic Encyclopedia of Archaeal and Bacterial Type Strains, Phase II (KMG-II): from individual species to whole genera.</title>
        <authorList>
            <person name="Goeker M."/>
        </authorList>
    </citation>
    <scope>NUCLEOTIDE SEQUENCE [LARGE SCALE GENOMIC DNA]</scope>
    <source>
        <strain evidence="2 3">DSM 25521</strain>
    </source>
</reference>
<dbReference type="GO" id="GO:0008171">
    <property type="term" value="F:O-methyltransferase activity"/>
    <property type="evidence" value="ECO:0007669"/>
    <property type="project" value="TreeGrafter"/>
</dbReference>
<dbReference type="PANTHER" id="PTHR36973">
    <property type="entry name" value="SLL1456 PROTEIN-RELATED"/>
    <property type="match status" value="1"/>
</dbReference>
<dbReference type="InterPro" id="IPR053188">
    <property type="entry name" value="FkbM_Methyltransferase"/>
</dbReference>
<dbReference type="InterPro" id="IPR006342">
    <property type="entry name" value="FkbM_mtfrase"/>
</dbReference>
<feature type="domain" description="Methyltransferase FkbM" evidence="1">
    <location>
        <begin position="35"/>
        <end position="179"/>
    </location>
</feature>
<dbReference type="Proteomes" id="UP000241808">
    <property type="component" value="Unassembled WGS sequence"/>
</dbReference>
<comment type="caution">
    <text evidence="2">The sequence shown here is derived from an EMBL/GenBank/DDBJ whole genome shotgun (WGS) entry which is preliminary data.</text>
</comment>
<keyword evidence="2" id="KW-0489">Methyltransferase</keyword>
<dbReference type="GO" id="GO:0032259">
    <property type="term" value="P:methylation"/>
    <property type="evidence" value="ECO:0007669"/>
    <property type="project" value="UniProtKB-KW"/>
</dbReference>
<proteinExistence type="predicted"/>
<organism evidence="2 3">
    <name type="scientific">Phreatobacter oligotrophus</name>
    <dbReference type="NCBI Taxonomy" id="1122261"/>
    <lineage>
        <taxon>Bacteria</taxon>
        <taxon>Pseudomonadati</taxon>
        <taxon>Pseudomonadota</taxon>
        <taxon>Alphaproteobacteria</taxon>
        <taxon>Hyphomicrobiales</taxon>
        <taxon>Phreatobacteraceae</taxon>
        <taxon>Phreatobacter</taxon>
    </lineage>
</organism>
<protein>
    <submittedName>
        <fullName evidence="2">FkbM family methyltransferase</fullName>
    </submittedName>
</protein>